<reference evidence="1 2" key="1">
    <citation type="journal article" date="2019" name="Sci. Rep.">
        <title>Orb-weaving spider Araneus ventricosus genome elucidates the spidroin gene catalogue.</title>
        <authorList>
            <person name="Kono N."/>
            <person name="Nakamura H."/>
            <person name="Ohtoshi R."/>
            <person name="Moran D.A.P."/>
            <person name="Shinohara A."/>
            <person name="Yoshida Y."/>
            <person name="Fujiwara M."/>
            <person name="Mori M."/>
            <person name="Tomita M."/>
            <person name="Arakawa K."/>
        </authorList>
    </citation>
    <scope>NUCLEOTIDE SEQUENCE [LARGE SCALE GENOMIC DNA]</scope>
</reference>
<comment type="caution">
    <text evidence="1">The sequence shown here is derived from an EMBL/GenBank/DDBJ whole genome shotgun (WGS) entry which is preliminary data.</text>
</comment>
<dbReference type="Proteomes" id="UP000499080">
    <property type="component" value="Unassembled WGS sequence"/>
</dbReference>
<dbReference type="EMBL" id="BGPR01005223">
    <property type="protein sequence ID" value="GBN08028.1"/>
    <property type="molecule type" value="Genomic_DNA"/>
</dbReference>
<organism evidence="1 2">
    <name type="scientific">Araneus ventricosus</name>
    <name type="common">Orbweaver spider</name>
    <name type="synonym">Epeira ventricosa</name>
    <dbReference type="NCBI Taxonomy" id="182803"/>
    <lineage>
        <taxon>Eukaryota</taxon>
        <taxon>Metazoa</taxon>
        <taxon>Ecdysozoa</taxon>
        <taxon>Arthropoda</taxon>
        <taxon>Chelicerata</taxon>
        <taxon>Arachnida</taxon>
        <taxon>Araneae</taxon>
        <taxon>Araneomorphae</taxon>
        <taxon>Entelegynae</taxon>
        <taxon>Araneoidea</taxon>
        <taxon>Araneidae</taxon>
        <taxon>Araneus</taxon>
    </lineage>
</organism>
<proteinExistence type="predicted"/>
<gene>
    <name evidence="1" type="ORF">AVEN_8245_1</name>
</gene>
<name>A0A4Y2L0D8_ARAVE</name>
<protein>
    <submittedName>
        <fullName evidence="1">Uncharacterized protein</fullName>
    </submittedName>
</protein>
<dbReference type="AlphaFoldDB" id="A0A4Y2L0D8"/>
<accession>A0A4Y2L0D8</accession>
<keyword evidence="2" id="KW-1185">Reference proteome</keyword>
<evidence type="ECO:0000313" key="2">
    <source>
        <dbReference type="Proteomes" id="UP000499080"/>
    </source>
</evidence>
<sequence length="227" mass="26042">MSAREHDAIENYRELRDEMHVEGWRDHNCRRVSRKSSDIRLPRHLFRVQRSSSRHQHQFPEIVKFLFSNGGEGQLRKAQCHRGRPKQFRKRRCTPLQLTLSVRSQCFMPDFCTTDAKSNPAARSFRMRTLALKQRSGFVYMSNRKALYPALIFQRDSLPTEGPDFCPYDISISGPTAPPTTEPTWEGSHRLWYSSAPALTLVLAGTYIQGHPRGQCPPTQAKGDPSA</sequence>
<evidence type="ECO:0000313" key="1">
    <source>
        <dbReference type="EMBL" id="GBN08028.1"/>
    </source>
</evidence>